<dbReference type="AlphaFoldDB" id="A0A9C7PQR7"/>
<evidence type="ECO:0000256" key="2">
    <source>
        <dbReference type="SAM" id="Phobius"/>
    </source>
</evidence>
<comment type="caution">
    <text evidence="4">The sequence shown here is derived from an EMBL/GenBank/DDBJ whole genome shotgun (WGS) entry which is preliminary data.</text>
</comment>
<reference evidence="4" key="2">
    <citation type="submission" date="2022-01" db="EMBL/GenBank/DDBJ databases">
        <authorList>
            <person name="Hirooka S."/>
            <person name="Miyagishima S.Y."/>
        </authorList>
    </citation>
    <scope>NUCLEOTIDE SEQUENCE</scope>
    <source>
        <strain evidence="4">NBRC 102759</strain>
    </source>
</reference>
<evidence type="ECO:0000313" key="4">
    <source>
        <dbReference type="EMBL" id="GJQ09033.1"/>
    </source>
</evidence>
<proteinExistence type="predicted"/>
<gene>
    <name evidence="4" type="ORF">GpartN1_g824.t1</name>
</gene>
<protein>
    <recommendedName>
        <fullName evidence="3">Rubredoxin-like domain-containing protein</fullName>
    </recommendedName>
</protein>
<keyword evidence="5" id="KW-1185">Reference proteome</keyword>
<dbReference type="SUPFAM" id="SSF57802">
    <property type="entry name" value="Rubredoxin-like"/>
    <property type="match status" value="1"/>
</dbReference>
<dbReference type="OrthoDB" id="43142at2759"/>
<dbReference type="GO" id="GO:0005506">
    <property type="term" value="F:iron ion binding"/>
    <property type="evidence" value="ECO:0007669"/>
    <property type="project" value="InterPro"/>
</dbReference>
<keyword evidence="2" id="KW-0472">Membrane</keyword>
<sequence>MKLTMFVSSWSTNQRRLGFFTNKKEKMKPKCLYCNSSRWSTAIQSSLPTSPVVLQVVKKDPSKVESSVALSISSSSSSSDRGEVKMGLKSESLGTLPFWVFGAVFIVGIRMYSNKHKKKKEEASESKNNLRGMAELETEEIPEEKTILEEEQESAALHVFKCGNCGYSLFPAKGREFKFFTDSFKCPACGSTKEAFYDTSDPSDPRNSIKEEEVEEEIKDSS</sequence>
<dbReference type="EMBL" id="BQMJ01000006">
    <property type="protein sequence ID" value="GJQ09033.1"/>
    <property type="molecule type" value="Genomic_DNA"/>
</dbReference>
<name>A0A9C7PQR7_9RHOD</name>
<feature type="compositionally biased region" description="Acidic residues" evidence="1">
    <location>
        <begin position="212"/>
        <end position="222"/>
    </location>
</feature>
<reference evidence="4" key="1">
    <citation type="journal article" date="2022" name="Proc. Natl. Acad. Sci. U.S.A.">
        <title>Life cycle and functional genomics of the unicellular red alga Galdieria for elucidating algal and plant evolution and industrial use.</title>
        <authorList>
            <person name="Hirooka S."/>
            <person name="Itabashi T."/>
            <person name="Ichinose T.M."/>
            <person name="Onuma R."/>
            <person name="Fujiwara T."/>
            <person name="Yamashita S."/>
            <person name="Jong L.W."/>
            <person name="Tomita R."/>
            <person name="Iwane A.H."/>
            <person name="Miyagishima S.Y."/>
        </authorList>
    </citation>
    <scope>NUCLEOTIDE SEQUENCE</scope>
    <source>
        <strain evidence="4">NBRC 102759</strain>
    </source>
</reference>
<accession>A0A9C7PQR7</accession>
<evidence type="ECO:0000313" key="5">
    <source>
        <dbReference type="Proteomes" id="UP001061958"/>
    </source>
</evidence>
<keyword evidence="2" id="KW-1133">Transmembrane helix</keyword>
<dbReference type="Proteomes" id="UP001061958">
    <property type="component" value="Unassembled WGS sequence"/>
</dbReference>
<organism evidence="4 5">
    <name type="scientific">Galdieria partita</name>
    <dbReference type="NCBI Taxonomy" id="83374"/>
    <lineage>
        <taxon>Eukaryota</taxon>
        <taxon>Rhodophyta</taxon>
        <taxon>Bangiophyceae</taxon>
        <taxon>Galdieriales</taxon>
        <taxon>Galdieriaceae</taxon>
        <taxon>Galdieria</taxon>
    </lineage>
</organism>
<feature type="transmembrane region" description="Helical" evidence="2">
    <location>
        <begin position="96"/>
        <end position="113"/>
    </location>
</feature>
<dbReference type="PROSITE" id="PS50903">
    <property type="entry name" value="RUBREDOXIN_LIKE"/>
    <property type="match status" value="1"/>
</dbReference>
<evidence type="ECO:0000256" key="1">
    <source>
        <dbReference type="SAM" id="MobiDB-lite"/>
    </source>
</evidence>
<dbReference type="InterPro" id="IPR024934">
    <property type="entry name" value="Rubredoxin-like_dom"/>
</dbReference>
<keyword evidence="2" id="KW-0812">Transmembrane</keyword>
<dbReference type="Gene3D" id="2.20.28.10">
    <property type="match status" value="1"/>
</dbReference>
<feature type="region of interest" description="Disordered" evidence="1">
    <location>
        <begin position="196"/>
        <end position="222"/>
    </location>
</feature>
<feature type="domain" description="Rubredoxin-like" evidence="3">
    <location>
        <begin position="157"/>
        <end position="199"/>
    </location>
</feature>
<evidence type="ECO:0000259" key="3">
    <source>
        <dbReference type="PROSITE" id="PS50903"/>
    </source>
</evidence>